<dbReference type="EMBL" id="JAPESX010001472">
    <property type="protein sequence ID" value="KAJ8113900.1"/>
    <property type="molecule type" value="Genomic_DNA"/>
</dbReference>
<proteinExistence type="predicted"/>
<comment type="caution">
    <text evidence="1">The sequence shown here is derived from an EMBL/GenBank/DDBJ whole genome shotgun (WGS) entry which is preliminary data.</text>
</comment>
<name>A0ACC2IFE2_9PEZI</name>
<sequence>MLGTTPPTNPTPRETQENIADGWFKTGDIGEWDSDGHLKIIDRKKNLIKTLNGEYIALEKLESVYRSALVVGNICVYADQNKAKPIAIIVPAEPALKKLAAENGIEGSSLEELVHNKKLKGIVLRELQNTGRAGGLSGIEIIEGVALSDEEWTPHNGLVTAAQKLNRKGILNKYKDQVDEAYSSSS</sequence>
<evidence type="ECO:0000313" key="1">
    <source>
        <dbReference type="EMBL" id="KAJ8113900.1"/>
    </source>
</evidence>
<evidence type="ECO:0000313" key="2">
    <source>
        <dbReference type="Proteomes" id="UP001153334"/>
    </source>
</evidence>
<keyword evidence="2" id="KW-1185">Reference proteome</keyword>
<reference evidence="1" key="1">
    <citation type="submission" date="2022-11" db="EMBL/GenBank/DDBJ databases">
        <title>Genome Sequence of Nemania bipapillata.</title>
        <authorList>
            <person name="Buettner E."/>
        </authorList>
    </citation>
    <scope>NUCLEOTIDE SEQUENCE</scope>
    <source>
        <strain evidence="1">CP14</strain>
    </source>
</reference>
<protein>
    <submittedName>
        <fullName evidence="1">Uncharacterized protein</fullName>
    </submittedName>
</protein>
<organism evidence="1 2">
    <name type="scientific">Nemania bipapillata</name>
    <dbReference type="NCBI Taxonomy" id="110536"/>
    <lineage>
        <taxon>Eukaryota</taxon>
        <taxon>Fungi</taxon>
        <taxon>Dikarya</taxon>
        <taxon>Ascomycota</taxon>
        <taxon>Pezizomycotina</taxon>
        <taxon>Sordariomycetes</taxon>
        <taxon>Xylariomycetidae</taxon>
        <taxon>Xylariales</taxon>
        <taxon>Xylariaceae</taxon>
        <taxon>Nemania</taxon>
    </lineage>
</organism>
<accession>A0ACC2IFE2</accession>
<gene>
    <name evidence="1" type="ORF">ONZ43_g5039</name>
</gene>
<dbReference type="Proteomes" id="UP001153334">
    <property type="component" value="Unassembled WGS sequence"/>
</dbReference>